<protein>
    <submittedName>
        <fullName evidence="2">Aste57867_13836 protein</fullName>
    </submittedName>
</protein>
<dbReference type="Proteomes" id="UP000332933">
    <property type="component" value="Unassembled WGS sequence"/>
</dbReference>
<accession>A0A485KZ63</accession>
<dbReference type="EMBL" id="VJMH01005483">
    <property type="protein sequence ID" value="KAF0695354.1"/>
    <property type="molecule type" value="Genomic_DNA"/>
</dbReference>
<proteinExistence type="predicted"/>
<organism evidence="2 3">
    <name type="scientific">Aphanomyces stellatus</name>
    <dbReference type="NCBI Taxonomy" id="120398"/>
    <lineage>
        <taxon>Eukaryota</taxon>
        <taxon>Sar</taxon>
        <taxon>Stramenopiles</taxon>
        <taxon>Oomycota</taxon>
        <taxon>Saprolegniomycetes</taxon>
        <taxon>Saprolegniales</taxon>
        <taxon>Verrucalvaceae</taxon>
        <taxon>Aphanomyces</taxon>
    </lineage>
</organism>
<evidence type="ECO:0000313" key="1">
    <source>
        <dbReference type="EMBL" id="KAF0695354.1"/>
    </source>
</evidence>
<evidence type="ECO:0000313" key="3">
    <source>
        <dbReference type="Proteomes" id="UP000332933"/>
    </source>
</evidence>
<dbReference type="EMBL" id="CAADRA010005504">
    <property type="protein sequence ID" value="VFT90668.1"/>
    <property type="molecule type" value="Genomic_DNA"/>
</dbReference>
<keyword evidence="3" id="KW-1185">Reference proteome</keyword>
<gene>
    <name evidence="2" type="primary">Aste57867_13836</name>
    <name evidence="1" type="ORF">As57867_013786</name>
    <name evidence="2" type="ORF">ASTE57867_13836</name>
</gene>
<evidence type="ECO:0000313" key="2">
    <source>
        <dbReference type="EMBL" id="VFT90668.1"/>
    </source>
</evidence>
<dbReference type="AlphaFoldDB" id="A0A485KZ63"/>
<reference evidence="1" key="2">
    <citation type="submission" date="2019-06" db="EMBL/GenBank/DDBJ databases">
        <title>Genomics analysis of Aphanomyces spp. identifies a new class of oomycete effector associated with host adaptation.</title>
        <authorList>
            <person name="Gaulin E."/>
        </authorList>
    </citation>
    <scope>NUCLEOTIDE SEQUENCE</scope>
    <source>
        <strain evidence="1">CBS 578.67</strain>
    </source>
</reference>
<name>A0A485KZ63_9STRA</name>
<sequence>MTVVCLAVTATAMPDAFLIRVGLFAAPWFGAKAFAGGPPMTRTVPALASGGPTEIDAADLLAAVAHAELARVDLVGAIWFGALAAVAMEEALCGLGQGEIDASEEEA</sequence>
<reference evidence="2 3" key="1">
    <citation type="submission" date="2019-03" db="EMBL/GenBank/DDBJ databases">
        <authorList>
            <person name="Gaulin E."/>
            <person name="Dumas B."/>
        </authorList>
    </citation>
    <scope>NUCLEOTIDE SEQUENCE [LARGE SCALE GENOMIC DNA]</scope>
    <source>
        <strain evidence="2">CBS 568.67</strain>
    </source>
</reference>